<evidence type="ECO:0000313" key="2">
    <source>
        <dbReference type="EMBL" id="SDN88466.1"/>
    </source>
</evidence>
<feature type="region of interest" description="Disordered" evidence="1">
    <location>
        <begin position="24"/>
        <end position="55"/>
    </location>
</feature>
<evidence type="ECO:0000256" key="1">
    <source>
        <dbReference type="SAM" id="MobiDB-lite"/>
    </source>
</evidence>
<protein>
    <submittedName>
        <fullName evidence="2">Uncharacterized protein</fullName>
    </submittedName>
</protein>
<dbReference type="Proteomes" id="UP000199651">
    <property type="component" value="Unassembled WGS sequence"/>
</dbReference>
<accession>A0A1H0F1P4</accession>
<feature type="compositionally biased region" description="Low complexity" evidence="1">
    <location>
        <begin position="32"/>
        <end position="48"/>
    </location>
</feature>
<dbReference type="AlphaFoldDB" id="A0A1H0F1P4"/>
<sequence length="125" mass="12909">MRSKPWWPVVAASVTLVVACGATPRNEPPISAPSASSATTSTTTATPEPSEPSEPLMTLRGVVQEGVEAGCRVLATDSGQYLLLAGEGVTVPMGVEVIVEGRLAKDLVSYCQQGIPFAVSKVEPA</sequence>
<reference evidence="3" key="1">
    <citation type="submission" date="2016-10" db="EMBL/GenBank/DDBJ databases">
        <authorList>
            <person name="Varghese N."/>
            <person name="Submissions S."/>
        </authorList>
    </citation>
    <scope>NUCLEOTIDE SEQUENCE [LARGE SCALE GENOMIC DNA]</scope>
    <source>
        <strain evidence="3">IBRC-M 10655</strain>
    </source>
</reference>
<gene>
    <name evidence="2" type="ORF">SAMN05192558_101193</name>
</gene>
<evidence type="ECO:0000313" key="3">
    <source>
        <dbReference type="Proteomes" id="UP000199651"/>
    </source>
</evidence>
<dbReference type="PROSITE" id="PS51257">
    <property type="entry name" value="PROKAR_LIPOPROTEIN"/>
    <property type="match status" value="1"/>
</dbReference>
<proteinExistence type="predicted"/>
<organism evidence="2 3">
    <name type="scientific">Actinokineospora alba</name>
    <dbReference type="NCBI Taxonomy" id="504798"/>
    <lineage>
        <taxon>Bacteria</taxon>
        <taxon>Bacillati</taxon>
        <taxon>Actinomycetota</taxon>
        <taxon>Actinomycetes</taxon>
        <taxon>Pseudonocardiales</taxon>
        <taxon>Pseudonocardiaceae</taxon>
        <taxon>Actinokineospora</taxon>
    </lineage>
</organism>
<dbReference type="EMBL" id="FNJB01000001">
    <property type="protein sequence ID" value="SDN88466.1"/>
    <property type="molecule type" value="Genomic_DNA"/>
</dbReference>
<keyword evidence="3" id="KW-1185">Reference proteome</keyword>
<name>A0A1H0F1P4_9PSEU</name>